<comment type="caution">
    <text evidence="1">The sequence shown here is derived from an EMBL/GenBank/DDBJ whole genome shotgun (WGS) entry which is preliminary data.</text>
</comment>
<protein>
    <submittedName>
        <fullName evidence="1">Uncharacterized protein</fullName>
    </submittedName>
</protein>
<accession>A0AAN7ER90</accession>
<dbReference type="AlphaFoldDB" id="A0AAN7ER90"/>
<reference evidence="1 2" key="1">
    <citation type="journal article" date="2023" name="G3 (Bethesda)">
        <title>A haplotype-resolved chromosome-scale genome for Quercus rubra L. provides insights into the genetics of adaptive traits for red oak species.</title>
        <authorList>
            <person name="Kapoor B."/>
            <person name="Jenkins J."/>
            <person name="Schmutz J."/>
            <person name="Zhebentyayeva T."/>
            <person name="Kuelheim C."/>
            <person name="Coggeshall M."/>
            <person name="Heim C."/>
            <person name="Lasky J.R."/>
            <person name="Leites L."/>
            <person name="Islam-Faridi N."/>
            <person name="Romero-Severson J."/>
            <person name="DeLeo V.L."/>
            <person name="Lucas S.M."/>
            <person name="Lazic D."/>
            <person name="Gailing O."/>
            <person name="Carlson J."/>
            <person name="Staton M."/>
        </authorList>
    </citation>
    <scope>NUCLEOTIDE SEQUENCE [LARGE SCALE GENOMIC DNA]</scope>
    <source>
        <strain evidence="1">Pseudo-F2</strain>
    </source>
</reference>
<dbReference type="InterPro" id="IPR015915">
    <property type="entry name" value="Kelch-typ_b-propeller"/>
</dbReference>
<sequence>MMASSSEKREVVSQAGVATKLYVYLEHAIGSGPLIYSLFEIALPNPLPPPPIAAPPVKVKPLPNPNPILQLKLGEYPRYMCCVQLGSNFYLFGGKYDDLDLCDHGDIDEEIKKKYSNVTRDDYPRDVYIFDPTTTAAADADGNDDKLMKAMMMNTGKSKPVAFVVDEKIYVLGSTFTFKSGNLIKNLAEKEAIKEQALFEMYDPSDDKWTVLPNQGKGFSF</sequence>
<evidence type="ECO:0000313" key="1">
    <source>
        <dbReference type="EMBL" id="KAK4578027.1"/>
    </source>
</evidence>
<dbReference type="EMBL" id="JAXUIC010000008">
    <property type="protein sequence ID" value="KAK4578027.1"/>
    <property type="molecule type" value="Genomic_DNA"/>
</dbReference>
<dbReference type="Proteomes" id="UP001324115">
    <property type="component" value="Unassembled WGS sequence"/>
</dbReference>
<evidence type="ECO:0000313" key="2">
    <source>
        <dbReference type="Proteomes" id="UP001324115"/>
    </source>
</evidence>
<dbReference type="SUPFAM" id="SSF50965">
    <property type="entry name" value="Galactose oxidase, central domain"/>
    <property type="match status" value="1"/>
</dbReference>
<keyword evidence="2" id="KW-1185">Reference proteome</keyword>
<organism evidence="1 2">
    <name type="scientific">Quercus rubra</name>
    <name type="common">Northern red oak</name>
    <name type="synonym">Quercus borealis</name>
    <dbReference type="NCBI Taxonomy" id="3512"/>
    <lineage>
        <taxon>Eukaryota</taxon>
        <taxon>Viridiplantae</taxon>
        <taxon>Streptophyta</taxon>
        <taxon>Embryophyta</taxon>
        <taxon>Tracheophyta</taxon>
        <taxon>Spermatophyta</taxon>
        <taxon>Magnoliopsida</taxon>
        <taxon>eudicotyledons</taxon>
        <taxon>Gunneridae</taxon>
        <taxon>Pentapetalae</taxon>
        <taxon>rosids</taxon>
        <taxon>fabids</taxon>
        <taxon>Fagales</taxon>
        <taxon>Fagaceae</taxon>
        <taxon>Quercus</taxon>
    </lineage>
</organism>
<gene>
    <name evidence="1" type="ORF">RGQ29_028239</name>
</gene>
<proteinExistence type="predicted"/>
<dbReference type="InterPro" id="IPR011043">
    <property type="entry name" value="Gal_Oxase/kelch_b-propeller"/>
</dbReference>
<dbReference type="Gene3D" id="2.120.10.80">
    <property type="entry name" value="Kelch-type beta propeller"/>
    <property type="match status" value="1"/>
</dbReference>
<name>A0AAN7ER90_QUERU</name>